<evidence type="ECO:0000313" key="3">
    <source>
        <dbReference type="Proteomes" id="UP001304300"/>
    </source>
</evidence>
<dbReference type="PANTHER" id="PTHR34203">
    <property type="entry name" value="METHYLTRANSFERASE, FKBM FAMILY PROTEIN"/>
    <property type="match status" value="1"/>
</dbReference>
<protein>
    <submittedName>
        <fullName evidence="2">FkbM family methyltransferase</fullName>
    </submittedName>
</protein>
<accession>A0AAQ3QVH7</accession>
<keyword evidence="2" id="KW-0808">Transferase</keyword>
<evidence type="ECO:0000313" key="2">
    <source>
        <dbReference type="EMBL" id="WOO40817.1"/>
    </source>
</evidence>
<dbReference type="AlphaFoldDB" id="A0AAQ3QVH7"/>
<organism evidence="2 3">
    <name type="scientific">Rubellicoccus peritrichatus</name>
    <dbReference type="NCBI Taxonomy" id="3080537"/>
    <lineage>
        <taxon>Bacteria</taxon>
        <taxon>Pseudomonadati</taxon>
        <taxon>Verrucomicrobiota</taxon>
        <taxon>Opitutia</taxon>
        <taxon>Puniceicoccales</taxon>
        <taxon>Cerasicoccaceae</taxon>
        <taxon>Rubellicoccus</taxon>
    </lineage>
</organism>
<dbReference type="InterPro" id="IPR029063">
    <property type="entry name" value="SAM-dependent_MTases_sf"/>
</dbReference>
<dbReference type="SUPFAM" id="SSF53335">
    <property type="entry name" value="S-adenosyl-L-methionine-dependent methyltransferases"/>
    <property type="match status" value="1"/>
</dbReference>
<dbReference type="RefSeq" id="WP_317833025.1">
    <property type="nucleotide sequence ID" value="NZ_CP136920.1"/>
</dbReference>
<sequence length="264" mass="29795">MSNLIARLKQLRYETCAFNGHNFPYFGAKVFFEKGDIVAYRAWKEGIYECDIINLLIKFMDKDSYYIDVGANIGLMALPALSLLPSIKCVSIEPSPNTFRLLERTAQNSPYADRWITRNCALWSQETNLDFHVSEKNHAAFDSVTATGRTAVSNVQTVKATTLDHEWKKLDRPKISVIKIDVEGAELEVLKGGKELLEKEKPILCFEAESQNLKAFGLLPQDLWTWADTNAYQLFTVPSLAHIGRKEHVAIQIKGSEMLLAVPV</sequence>
<dbReference type="GO" id="GO:0008168">
    <property type="term" value="F:methyltransferase activity"/>
    <property type="evidence" value="ECO:0007669"/>
    <property type="project" value="UniProtKB-KW"/>
</dbReference>
<feature type="domain" description="Methyltransferase FkbM" evidence="1">
    <location>
        <begin position="68"/>
        <end position="226"/>
    </location>
</feature>
<dbReference type="NCBIfam" id="TIGR01444">
    <property type="entry name" value="fkbM_fam"/>
    <property type="match status" value="1"/>
</dbReference>
<name>A0AAQ3QVH7_9BACT</name>
<dbReference type="Proteomes" id="UP001304300">
    <property type="component" value="Chromosome"/>
</dbReference>
<keyword evidence="3" id="KW-1185">Reference proteome</keyword>
<dbReference type="EMBL" id="CP136920">
    <property type="protein sequence ID" value="WOO40817.1"/>
    <property type="molecule type" value="Genomic_DNA"/>
</dbReference>
<reference evidence="2 3" key="1">
    <citation type="submission" date="2023-10" db="EMBL/GenBank/DDBJ databases">
        <title>Rubellicoccus peritrichatus gen. nov., sp. nov., isolated from an algae of coral reef tank.</title>
        <authorList>
            <person name="Luo J."/>
        </authorList>
    </citation>
    <scope>NUCLEOTIDE SEQUENCE [LARGE SCALE GENOMIC DNA]</scope>
    <source>
        <strain evidence="2 3">CR14</strain>
    </source>
</reference>
<dbReference type="Gene3D" id="3.40.50.150">
    <property type="entry name" value="Vaccinia Virus protein VP39"/>
    <property type="match status" value="1"/>
</dbReference>
<proteinExistence type="predicted"/>
<keyword evidence="2" id="KW-0489">Methyltransferase</keyword>
<dbReference type="GO" id="GO:0032259">
    <property type="term" value="P:methylation"/>
    <property type="evidence" value="ECO:0007669"/>
    <property type="project" value="UniProtKB-KW"/>
</dbReference>
<dbReference type="Pfam" id="PF05050">
    <property type="entry name" value="Methyltransf_21"/>
    <property type="match status" value="1"/>
</dbReference>
<gene>
    <name evidence="2" type="ORF">RZN69_19510</name>
</gene>
<dbReference type="KEGG" id="puo:RZN69_19510"/>
<dbReference type="InterPro" id="IPR052514">
    <property type="entry name" value="SAM-dependent_MTase"/>
</dbReference>
<evidence type="ECO:0000259" key="1">
    <source>
        <dbReference type="Pfam" id="PF05050"/>
    </source>
</evidence>
<dbReference type="PANTHER" id="PTHR34203:SF15">
    <property type="entry name" value="SLL1173 PROTEIN"/>
    <property type="match status" value="1"/>
</dbReference>
<dbReference type="InterPro" id="IPR006342">
    <property type="entry name" value="FkbM_mtfrase"/>
</dbReference>